<dbReference type="Gene3D" id="1.10.357.10">
    <property type="entry name" value="Tetracycline Repressor, domain 2"/>
    <property type="match status" value="1"/>
</dbReference>
<keyword evidence="7" id="KW-1185">Reference proteome</keyword>
<organism evidence="6 7">
    <name type="scientific">Streptomyces boncukensis</name>
    <dbReference type="NCBI Taxonomy" id="2711219"/>
    <lineage>
        <taxon>Bacteria</taxon>
        <taxon>Bacillati</taxon>
        <taxon>Actinomycetota</taxon>
        <taxon>Actinomycetes</taxon>
        <taxon>Kitasatosporales</taxon>
        <taxon>Streptomycetaceae</taxon>
        <taxon>Streptomyces</taxon>
    </lineage>
</organism>
<name>A0A6G4X008_9ACTN</name>
<dbReference type="PANTHER" id="PTHR30055">
    <property type="entry name" value="HTH-TYPE TRANSCRIPTIONAL REGULATOR RUTR"/>
    <property type="match status" value="1"/>
</dbReference>
<accession>A0A6G4X008</accession>
<comment type="caution">
    <text evidence="6">The sequence shown here is derived from an EMBL/GenBank/DDBJ whole genome shotgun (WGS) entry which is preliminary data.</text>
</comment>
<feature type="DNA-binding region" description="H-T-H motif" evidence="4">
    <location>
        <begin position="35"/>
        <end position="54"/>
    </location>
</feature>
<keyword evidence="2 4" id="KW-0238">DNA-binding</keyword>
<dbReference type="PROSITE" id="PS50977">
    <property type="entry name" value="HTH_TETR_2"/>
    <property type="match status" value="1"/>
</dbReference>
<dbReference type="InterPro" id="IPR049445">
    <property type="entry name" value="TetR_SbtR-like_C"/>
</dbReference>
<evidence type="ECO:0000313" key="7">
    <source>
        <dbReference type="Proteomes" id="UP000477722"/>
    </source>
</evidence>
<dbReference type="EMBL" id="JAAKZZ010000241">
    <property type="protein sequence ID" value="NGO70876.1"/>
    <property type="molecule type" value="Genomic_DNA"/>
</dbReference>
<keyword evidence="1" id="KW-0805">Transcription regulation</keyword>
<sequence>MTPPHRRAPRSDARDNRARIIAAARAALADDPDTPLQAIAKAVGVGQGTMYRHFPSRESLLLAVYREDVEALVDSAPRLLEDHEPLEALRRWLDQLAAYGRVKHAASRAVEAATRADLSHEYYAPVVGALGRLLDAGKEAHRIRPDADPEDVLLLVSFLWRPDGGPAGHERSRRLLTVVTDGLRAGAHA</sequence>
<evidence type="ECO:0000256" key="4">
    <source>
        <dbReference type="PROSITE-ProRule" id="PRU00335"/>
    </source>
</evidence>
<dbReference type="RefSeq" id="WP_165300528.1">
    <property type="nucleotide sequence ID" value="NZ_JAAKZZ010000241.1"/>
</dbReference>
<feature type="domain" description="HTH tetR-type" evidence="5">
    <location>
        <begin position="14"/>
        <end position="72"/>
    </location>
</feature>
<evidence type="ECO:0000256" key="1">
    <source>
        <dbReference type="ARBA" id="ARBA00023015"/>
    </source>
</evidence>
<proteinExistence type="predicted"/>
<dbReference type="InterPro" id="IPR001647">
    <property type="entry name" value="HTH_TetR"/>
</dbReference>
<dbReference type="InterPro" id="IPR009057">
    <property type="entry name" value="Homeodomain-like_sf"/>
</dbReference>
<protein>
    <submittedName>
        <fullName evidence="6">TetR/AcrR family transcriptional regulator</fullName>
    </submittedName>
</protein>
<evidence type="ECO:0000256" key="3">
    <source>
        <dbReference type="ARBA" id="ARBA00023163"/>
    </source>
</evidence>
<dbReference type="SUPFAM" id="SSF46689">
    <property type="entry name" value="Homeodomain-like"/>
    <property type="match status" value="1"/>
</dbReference>
<dbReference type="PANTHER" id="PTHR30055:SF234">
    <property type="entry name" value="HTH-TYPE TRANSCRIPTIONAL REGULATOR BETI"/>
    <property type="match status" value="1"/>
</dbReference>
<dbReference type="Pfam" id="PF21597">
    <property type="entry name" value="TetR_C_43"/>
    <property type="match status" value="1"/>
</dbReference>
<evidence type="ECO:0000259" key="5">
    <source>
        <dbReference type="PROSITE" id="PS50977"/>
    </source>
</evidence>
<dbReference type="SUPFAM" id="SSF48498">
    <property type="entry name" value="Tetracyclin repressor-like, C-terminal domain"/>
    <property type="match status" value="1"/>
</dbReference>
<dbReference type="AlphaFoldDB" id="A0A6G4X008"/>
<dbReference type="GO" id="GO:0000976">
    <property type="term" value="F:transcription cis-regulatory region binding"/>
    <property type="evidence" value="ECO:0007669"/>
    <property type="project" value="TreeGrafter"/>
</dbReference>
<dbReference type="GO" id="GO:0003700">
    <property type="term" value="F:DNA-binding transcription factor activity"/>
    <property type="evidence" value="ECO:0007669"/>
    <property type="project" value="TreeGrafter"/>
</dbReference>
<dbReference type="InterPro" id="IPR036271">
    <property type="entry name" value="Tet_transcr_reg_TetR-rel_C_sf"/>
</dbReference>
<evidence type="ECO:0000256" key="2">
    <source>
        <dbReference type="ARBA" id="ARBA00023125"/>
    </source>
</evidence>
<dbReference type="Proteomes" id="UP000477722">
    <property type="component" value="Unassembled WGS sequence"/>
</dbReference>
<dbReference type="Pfam" id="PF00440">
    <property type="entry name" value="TetR_N"/>
    <property type="match status" value="1"/>
</dbReference>
<dbReference type="InterPro" id="IPR050109">
    <property type="entry name" value="HTH-type_TetR-like_transc_reg"/>
</dbReference>
<evidence type="ECO:0000313" key="6">
    <source>
        <dbReference type="EMBL" id="NGO70876.1"/>
    </source>
</evidence>
<reference evidence="6 7" key="1">
    <citation type="submission" date="2020-02" db="EMBL/GenBank/DDBJ databases">
        <title>Whole-genome analyses of novel actinobacteria.</title>
        <authorList>
            <person name="Sahin N."/>
            <person name="Tatar D."/>
        </authorList>
    </citation>
    <scope>NUCLEOTIDE SEQUENCE [LARGE SCALE GENOMIC DNA]</scope>
    <source>
        <strain evidence="6 7">SB3404</strain>
    </source>
</reference>
<keyword evidence="3" id="KW-0804">Transcription</keyword>
<gene>
    <name evidence="6" type="ORF">G5C65_21455</name>
</gene>